<proteinExistence type="predicted"/>
<dbReference type="EMBL" id="CM047739">
    <property type="protein sequence ID" value="KAJ0042095.1"/>
    <property type="molecule type" value="Genomic_DNA"/>
</dbReference>
<protein>
    <submittedName>
        <fullName evidence="1">Uncharacterized protein</fullName>
    </submittedName>
</protein>
<sequence length="55" mass="6285">MADYSELCEESERINEYQHRINSSAAAGKDFSIRELFPPSRSFETDWPACSSLDP</sequence>
<accession>A0ACC0YXH2</accession>
<comment type="caution">
    <text evidence="1">The sequence shown here is derived from an EMBL/GenBank/DDBJ whole genome shotgun (WGS) entry which is preliminary data.</text>
</comment>
<evidence type="ECO:0000313" key="1">
    <source>
        <dbReference type="EMBL" id="KAJ0042095.1"/>
    </source>
</evidence>
<organism evidence="1 2">
    <name type="scientific">Pistacia integerrima</name>
    <dbReference type="NCBI Taxonomy" id="434235"/>
    <lineage>
        <taxon>Eukaryota</taxon>
        <taxon>Viridiplantae</taxon>
        <taxon>Streptophyta</taxon>
        <taxon>Embryophyta</taxon>
        <taxon>Tracheophyta</taxon>
        <taxon>Spermatophyta</taxon>
        <taxon>Magnoliopsida</taxon>
        <taxon>eudicotyledons</taxon>
        <taxon>Gunneridae</taxon>
        <taxon>Pentapetalae</taxon>
        <taxon>rosids</taxon>
        <taxon>malvids</taxon>
        <taxon>Sapindales</taxon>
        <taxon>Anacardiaceae</taxon>
        <taxon>Pistacia</taxon>
    </lineage>
</organism>
<reference evidence="2" key="1">
    <citation type="journal article" date="2023" name="G3 (Bethesda)">
        <title>Genome assembly and association tests identify interacting loci associated with vigor, precocity, and sex in interspecific pistachio rootstocks.</title>
        <authorList>
            <person name="Palmer W."/>
            <person name="Jacygrad E."/>
            <person name="Sagayaradj S."/>
            <person name="Cavanaugh K."/>
            <person name="Han R."/>
            <person name="Bertier L."/>
            <person name="Beede B."/>
            <person name="Kafkas S."/>
            <person name="Golino D."/>
            <person name="Preece J."/>
            <person name="Michelmore R."/>
        </authorList>
    </citation>
    <scope>NUCLEOTIDE SEQUENCE [LARGE SCALE GENOMIC DNA]</scope>
</reference>
<keyword evidence="2" id="KW-1185">Reference proteome</keyword>
<gene>
    <name evidence="1" type="ORF">Pint_18232</name>
</gene>
<evidence type="ECO:0000313" key="2">
    <source>
        <dbReference type="Proteomes" id="UP001163603"/>
    </source>
</evidence>
<name>A0ACC0YXH2_9ROSI</name>
<dbReference type="Proteomes" id="UP001163603">
    <property type="component" value="Chromosome 4"/>
</dbReference>